<dbReference type="EMBL" id="CAJVPK010000712">
    <property type="protein sequence ID" value="CAG8542290.1"/>
    <property type="molecule type" value="Genomic_DNA"/>
</dbReference>
<comment type="caution">
    <text evidence="1">The sequence shown here is derived from an EMBL/GenBank/DDBJ whole genome shotgun (WGS) entry which is preliminary data.</text>
</comment>
<dbReference type="OrthoDB" id="28939at2759"/>
<protein>
    <submittedName>
        <fullName evidence="1">5892_t:CDS:1</fullName>
    </submittedName>
</protein>
<evidence type="ECO:0000313" key="1">
    <source>
        <dbReference type="EMBL" id="CAG8542290.1"/>
    </source>
</evidence>
<name>A0A9N9AUN8_9GLOM</name>
<dbReference type="Pfam" id="PF06677">
    <property type="entry name" value="Auto_anti-p27"/>
    <property type="match status" value="1"/>
</dbReference>
<dbReference type="Proteomes" id="UP000789706">
    <property type="component" value="Unassembled WGS sequence"/>
</dbReference>
<dbReference type="AlphaFoldDB" id="A0A9N9AUN8"/>
<evidence type="ECO:0000313" key="2">
    <source>
        <dbReference type="Proteomes" id="UP000789706"/>
    </source>
</evidence>
<dbReference type="InterPro" id="IPR009563">
    <property type="entry name" value="SSSCA1"/>
</dbReference>
<proteinExistence type="predicted"/>
<keyword evidence="2" id="KW-1185">Reference proteome</keyword>
<dbReference type="PANTHER" id="PTHR16537">
    <property type="entry name" value="SJOEGREN SYNDROME/SCLERODERMA AUTOANTIGEN 1"/>
    <property type="match status" value="1"/>
</dbReference>
<dbReference type="InterPro" id="IPR051888">
    <property type="entry name" value="UPF0148_domain"/>
</dbReference>
<organism evidence="1 2">
    <name type="scientific">Diversispora eburnea</name>
    <dbReference type="NCBI Taxonomy" id="1213867"/>
    <lineage>
        <taxon>Eukaryota</taxon>
        <taxon>Fungi</taxon>
        <taxon>Fungi incertae sedis</taxon>
        <taxon>Mucoromycota</taxon>
        <taxon>Glomeromycotina</taxon>
        <taxon>Glomeromycetes</taxon>
        <taxon>Diversisporales</taxon>
        <taxon>Diversisporaceae</taxon>
        <taxon>Diversispora</taxon>
    </lineage>
</organism>
<dbReference type="PANTHER" id="PTHR16537:SF1">
    <property type="entry name" value="PROTEIN ZNRD2"/>
    <property type="match status" value="1"/>
</dbReference>
<accession>A0A9N9AUN8</accession>
<gene>
    <name evidence="1" type="ORF">DEBURN_LOCUS6671</name>
</gene>
<reference evidence="1" key="1">
    <citation type="submission" date="2021-06" db="EMBL/GenBank/DDBJ databases">
        <authorList>
            <person name="Kallberg Y."/>
            <person name="Tangrot J."/>
            <person name="Rosling A."/>
        </authorList>
    </citation>
    <scope>NUCLEOTIDE SEQUENCE</scope>
    <source>
        <strain evidence="1">AZ414A</strain>
    </source>
</reference>
<sequence length="148" mass="16895">MESKTRNLDQITSLIGKYLLTGWVLTDKVCETPTCEIPLLRSKDSSVWFCVFCNELEKSRVTSPPPQLEIEQQQISTDMEINENDIQDILTKAASQLISKYLLMGWALIDEICHNDKCFDVLEIKDICDTIKSCAQALESVMSLERKM</sequence>